<evidence type="ECO:0000313" key="3">
    <source>
        <dbReference type="Proteomes" id="UP000320735"/>
    </source>
</evidence>
<accession>A0A5C6B5T6</accession>
<dbReference type="Proteomes" id="UP000320735">
    <property type="component" value="Unassembled WGS sequence"/>
</dbReference>
<protein>
    <submittedName>
        <fullName evidence="2">Uncharacterized protein</fullName>
    </submittedName>
</protein>
<name>A0A5C6B5T6_9PLAN</name>
<sequence length="79" mass="9077">MRLLQSSLRKRRGNRMRRIDYREGLPGAHLSDDQAPTSRRAAVSMVDAIMEELAMHNVDLESVTLEEMKQLFTDACRDS</sequence>
<gene>
    <name evidence="2" type="ORF">CA54_50670</name>
</gene>
<proteinExistence type="predicted"/>
<reference evidence="2 3" key="1">
    <citation type="submission" date="2019-02" db="EMBL/GenBank/DDBJ databases">
        <title>Deep-cultivation of Planctomycetes and their phenomic and genomic characterization uncovers novel biology.</title>
        <authorList>
            <person name="Wiegand S."/>
            <person name="Jogler M."/>
            <person name="Boedeker C."/>
            <person name="Pinto D."/>
            <person name="Vollmers J."/>
            <person name="Rivas-Marin E."/>
            <person name="Kohn T."/>
            <person name="Peeters S.H."/>
            <person name="Heuer A."/>
            <person name="Rast P."/>
            <person name="Oberbeckmann S."/>
            <person name="Bunk B."/>
            <person name="Jeske O."/>
            <person name="Meyerdierks A."/>
            <person name="Storesund J.E."/>
            <person name="Kallscheuer N."/>
            <person name="Luecker S."/>
            <person name="Lage O.M."/>
            <person name="Pohl T."/>
            <person name="Merkel B.J."/>
            <person name="Hornburger P."/>
            <person name="Mueller R.-W."/>
            <person name="Bruemmer F."/>
            <person name="Labrenz M."/>
            <person name="Spormann A.M."/>
            <person name="Op Den Camp H."/>
            <person name="Overmann J."/>
            <person name="Amann R."/>
            <person name="Jetten M.S.M."/>
            <person name="Mascher T."/>
            <person name="Medema M.H."/>
            <person name="Devos D.P."/>
            <person name="Kaster A.-K."/>
            <person name="Ovreas L."/>
            <person name="Rohde M."/>
            <person name="Galperin M.Y."/>
            <person name="Jogler C."/>
        </authorList>
    </citation>
    <scope>NUCLEOTIDE SEQUENCE [LARGE SCALE GENOMIC DNA]</scope>
    <source>
        <strain evidence="2 3">CA54</strain>
    </source>
</reference>
<organism evidence="2 3">
    <name type="scientific">Symmachiella macrocystis</name>
    <dbReference type="NCBI Taxonomy" id="2527985"/>
    <lineage>
        <taxon>Bacteria</taxon>
        <taxon>Pseudomonadati</taxon>
        <taxon>Planctomycetota</taxon>
        <taxon>Planctomycetia</taxon>
        <taxon>Planctomycetales</taxon>
        <taxon>Planctomycetaceae</taxon>
        <taxon>Symmachiella</taxon>
    </lineage>
</organism>
<evidence type="ECO:0000313" key="2">
    <source>
        <dbReference type="EMBL" id="TWU06669.1"/>
    </source>
</evidence>
<keyword evidence="3" id="KW-1185">Reference proteome</keyword>
<evidence type="ECO:0000256" key="1">
    <source>
        <dbReference type="SAM" id="MobiDB-lite"/>
    </source>
</evidence>
<comment type="caution">
    <text evidence="2">The sequence shown here is derived from an EMBL/GenBank/DDBJ whole genome shotgun (WGS) entry which is preliminary data.</text>
</comment>
<dbReference type="EMBL" id="SJPP01000003">
    <property type="protein sequence ID" value="TWU06669.1"/>
    <property type="molecule type" value="Genomic_DNA"/>
</dbReference>
<feature type="region of interest" description="Disordered" evidence="1">
    <location>
        <begin position="1"/>
        <end position="36"/>
    </location>
</feature>
<dbReference type="AlphaFoldDB" id="A0A5C6B5T6"/>